<protein>
    <submittedName>
        <fullName evidence="2">Uncharacterized protein</fullName>
    </submittedName>
</protein>
<dbReference type="Proteomes" id="UP000799779">
    <property type="component" value="Unassembled WGS sequence"/>
</dbReference>
<keyword evidence="1" id="KW-0732">Signal</keyword>
<feature type="chain" id="PRO_5025550848" evidence="1">
    <location>
        <begin position="18"/>
        <end position="188"/>
    </location>
</feature>
<organism evidence="2 3">
    <name type="scientific">Amniculicola lignicola CBS 123094</name>
    <dbReference type="NCBI Taxonomy" id="1392246"/>
    <lineage>
        <taxon>Eukaryota</taxon>
        <taxon>Fungi</taxon>
        <taxon>Dikarya</taxon>
        <taxon>Ascomycota</taxon>
        <taxon>Pezizomycotina</taxon>
        <taxon>Dothideomycetes</taxon>
        <taxon>Pleosporomycetidae</taxon>
        <taxon>Pleosporales</taxon>
        <taxon>Amniculicolaceae</taxon>
        <taxon>Amniculicola</taxon>
    </lineage>
</organism>
<sequence length="188" mass="20951">MIYTLPFFLIVLFGTEGSEVSKPPLCQSLAPTCRITALHSDLVSVAHKVHTAIEYRREQYADSEERQIIDFLPYSNAEPPTYVASFPEEWALETTSPIWKYALGGRIGELTMNTSEPLPLAYSAYEGGPSTNLKLSITARAPLAMSHLTNQSDFTMRSSNSAIWISPVWTGNTIPTLMQMSYHDTKTL</sequence>
<dbReference type="EMBL" id="ML977655">
    <property type="protein sequence ID" value="KAF1994575.1"/>
    <property type="molecule type" value="Genomic_DNA"/>
</dbReference>
<evidence type="ECO:0000313" key="3">
    <source>
        <dbReference type="Proteomes" id="UP000799779"/>
    </source>
</evidence>
<evidence type="ECO:0000256" key="1">
    <source>
        <dbReference type="SAM" id="SignalP"/>
    </source>
</evidence>
<accession>A0A6A5W615</accession>
<feature type="signal peptide" evidence="1">
    <location>
        <begin position="1"/>
        <end position="17"/>
    </location>
</feature>
<gene>
    <name evidence="2" type="ORF">P154DRAFT_581621</name>
</gene>
<keyword evidence="3" id="KW-1185">Reference proteome</keyword>
<proteinExistence type="predicted"/>
<dbReference type="AlphaFoldDB" id="A0A6A5W615"/>
<dbReference type="OrthoDB" id="3753758at2759"/>
<evidence type="ECO:0000313" key="2">
    <source>
        <dbReference type="EMBL" id="KAF1994575.1"/>
    </source>
</evidence>
<name>A0A6A5W615_9PLEO</name>
<reference evidence="2" key="1">
    <citation type="journal article" date="2020" name="Stud. Mycol.">
        <title>101 Dothideomycetes genomes: a test case for predicting lifestyles and emergence of pathogens.</title>
        <authorList>
            <person name="Haridas S."/>
            <person name="Albert R."/>
            <person name="Binder M."/>
            <person name="Bloem J."/>
            <person name="Labutti K."/>
            <person name="Salamov A."/>
            <person name="Andreopoulos B."/>
            <person name="Baker S."/>
            <person name="Barry K."/>
            <person name="Bills G."/>
            <person name="Bluhm B."/>
            <person name="Cannon C."/>
            <person name="Castanera R."/>
            <person name="Culley D."/>
            <person name="Daum C."/>
            <person name="Ezra D."/>
            <person name="Gonzalez J."/>
            <person name="Henrissat B."/>
            <person name="Kuo A."/>
            <person name="Liang C."/>
            <person name="Lipzen A."/>
            <person name="Lutzoni F."/>
            <person name="Magnuson J."/>
            <person name="Mondo S."/>
            <person name="Nolan M."/>
            <person name="Ohm R."/>
            <person name="Pangilinan J."/>
            <person name="Park H.-J."/>
            <person name="Ramirez L."/>
            <person name="Alfaro M."/>
            <person name="Sun H."/>
            <person name="Tritt A."/>
            <person name="Yoshinaga Y."/>
            <person name="Zwiers L.-H."/>
            <person name="Turgeon B."/>
            <person name="Goodwin S."/>
            <person name="Spatafora J."/>
            <person name="Crous P."/>
            <person name="Grigoriev I."/>
        </authorList>
    </citation>
    <scope>NUCLEOTIDE SEQUENCE</scope>
    <source>
        <strain evidence="2">CBS 123094</strain>
    </source>
</reference>